<proteinExistence type="predicted"/>
<dbReference type="AlphaFoldDB" id="A0A6L6JE35"/>
<dbReference type="RefSeq" id="WP_155097609.1">
    <property type="nucleotide sequence ID" value="NZ_WMIE01000036.1"/>
</dbReference>
<gene>
    <name evidence="1" type="ORF">GL286_21430</name>
</gene>
<sequence>MVDKRQLRLRNNVVQHLDLRNPDDPVVSMGGPLLPVDRDECWTAACV</sequence>
<keyword evidence="2" id="KW-1185">Reference proteome</keyword>
<protein>
    <submittedName>
        <fullName evidence="1">Uncharacterized protein</fullName>
    </submittedName>
</protein>
<evidence type="ECO:0000313" key="2">
    <source>
        <dbReference type="Proteomes" id="UP000478183"/>
    </source>
</evidence>
<dbReference type="Proteomes" id="UP000478183">
    <property type="component" value="Unassembled WGS sequence"/>
</dbReference>
<reference evidence="1 2" key="1">
    <citation type="submission" date="2019-11" db="EMBL/GenBank/DDBJ databases">
        <authorList>
            <person name="Dong K."/>
        </authorList>
    </citation>
    <scope>NUCLEOTIDE SEQUENCE [LARGE SCALE GENOMIC DNA]</scope>
    <source>
        <strain evidence="1 2">NBRC 111993</strain>
    </source>
</reference>
<comment type="caution">
    <text evidence="1">The sequence shown here is derived from an EMBL/GenBank/DDBJ whole genome shotgun (WGS) entry which is preliminary data.</text>
</comment>
<dbReference type="EMBL" id="WMIE01000036">
    <property type="protein sequence ID" value="MTH80260.1"/>
    <property type="molecule type" value="Genomic_DNA"/>
</dbReference>
<name>A0A6L6JE35_9RHOB</name>
<organism evidence="1 2">
    <name type="scientific">Paracoccus aestuariivivens</name>
    <dbReference type="NCBI Taxonomy" id="1820333"/>
    <lineage>
        <taxon>Bacteria</taxon>
        <taxon>Pseudomonadati</taxon>
        <taxon>Pseudomonadota</taxon>
        <taxon>Alphaproteobacteria</taxon>
        <taxon>Rhodobacterales</taxon>
        <taxon>Paracoccaceae</taxon>
        <taxon>Paracoccus</taxon>
    </lineage>
</organism>
<evidence type="ECO:0000313" key="1">
    <source>
        <dbReference type="EMBL" id="MTH80260.1"/>
    </source>
</evidence>
<accession>A0A6L6JE35</accession>